<dbReference type="AlphaFoldDB" id="A0AAU7NVM0"/>
<dbReference type="Gene3D" id="3.40.50.720">
    <property type="entry name" value="NAD(P)-binding Rossmann-like Domain"/>
    <property type="match status" value="1"/>
</dbReference>
<dbReference type="Proteomes" id="UP001225378">
    <property type="component" value="Chromosome"/>
</dbReference>
<dbReference type="PANTHER" id="PTHR30388:SF6">
    <property type="entry name" value="XANTHINE DEHYDROGENASE SUBUNIT A-RELATED"/>
    <property type="match status" value="1"/>
</dbReference>
<reference evidence="3 4" key="1">
    <citation type="journal article" date="2024" name="Microbiology">
        <title>Methylomarinum rosea sp. nov., a novel halophilic methanotrophic bacterium from the hypersaline Lake Elton.</title>
        <authorList>
            <person name="Suleimanov R.Z."/>
            <person name="Oshkin I.Y."/>
            <person name="Danilova O.V."/>
            <person name="Suzina N.E."/>
            <person name="Dedysh S.N."/>
        </authorList>
    </citation>
    <scope>NUCLEOTIDE SEQUENCE [LARGE SCALE GENOMIC DNA]</scope>
    <source>
        <strain evidence="3 4">Ch1-1</strain>
    </source>
</reference>
<evidence type="ECO:0000313" key="4">
    <source>
        <dbReference type="Proteomes" id="UP001225378"/>
    </source>
</evidence>
<organism evidence="3 4">
    <name type="scientific">Methylomarinum roseum</name>
    <dbReference type="NCBI Taxonomy" id="3067653"/>
    <lineage>
        <taxon>Bacteria</taxon>
        <taxon>Pseudomonadati</taxon>
        <taxon>Pseudomonadota</taxon>
        <taxon>Gammaproteobacteria</taxon>
        <taxon>Methylococcales</taxon>
        <taxon>Methylococcaceae</taxon>
        <taxon>Methylomarinum</taxon>
    </lineage>
</organism>
<evidence type="ECO:0000259" key="2">
    <source>
        <dbReference type="Pfam" id="PF13478"/>
    </source>
</evidence>
<feature type="domain" description="XdhC- CoxI" evidence="1">
    <location>
        <begin position="17"/>
        <end position="83"/>
    </location>
</feature>
<dbReference type="PANTHER" id="PTHR30388">
    <property type="entry name" value="ALDEHYDE OXIDOREDUCTASE MOLYBDENUM COFACTOR ASSEMBLY PROTEIN"/>
    <property type="match status" value="1"/>
</dbReference>
<accession>A0AAU7NVM0</accession>
<proteinExistence type="predicted"/>
<dbReference type="EMBL" id="CP157743">
    <property type="protein sequence ID" value="XBS21061.1"/>
    <property type="molecule type" value="Genomic_DNA"/>
</dbReference>
<dbReference type="SUPFAM" id="SSF51735">
    <property type="entry name" value="NAD(P)-binding Rossmann-fold domains"/>
    <property type="match status" value="1"/>
</dbReference>
<dbReference type="Pfam" id="PF02625">
    <property type="entry name" value="XdhC_CoxI"/>
    <property type="match status" value="1"/>
</dbReference>
<dbReference type="KEGG" id="mech:Q9L42_002795"/>
<dbReference type="InterPro" id="IPR027051">
    <property type="entry name" value="XdhC_Rossmann_dom"/>
</dbReference>
<keyword evidence="4" id="KW-1185">Reference proteome</keyword>
<dbReference type="Pfam" id="PF13478">
    <property type="entry name" value="XdhC_C"/>
    <property type="match status" value="1"/>
</dbReference>
<evidence type="ECO:0000313" key="3">
    <source>
        <dbReference type="EMBL" id="XBS21061.1"/>
    </source>
</evidence>
<sequence>MTTNKINHLIDAYRRLRQQAEPLVLASIIETRGSTYQKAGARMLIARNGEMTGLLGGGCFENDLLEQARSVFETGQAKTLFYDMRAPDDVIWGLGLGCNGAVKILLQLLRPEQDFSPLNLFVEAADGDATGVLVTFYESGHPDYLAGSSVFLPASTIDHTRTLTTDASRFQPTAEQALLQLKPHHETHRIDGHRVQAFYAPIRPPSRLLVVGAGADAQPLVQYAASLGWRVSVVDYRPNHIKHERFSEAQRLMLLTPHELNAKLALNRFDAMVLMTHNFDYDRRYLQQIAGSSIPFIGLLGPALRRDMLLKSLGTEAEKIRDRVYGPVGLDIGAQNPEEIALSIMSGIHAALNRCDGGQLDRKTVAAADQQSDDCFVC</sequence>
<dbReference type="RefSeq" id="WP_305909962.1">
    <property type="nucleotide sequence ID" value="NZ_CP157743.1"/>
</dbReference>
<feature type="domain" description="XdhC Rossmann" evidence="2">
    <location>
        <begin position="208"/>
        <end position="347"/>
    </location>
</feature>
<evidence type="ECO:0000259" key="1">
    <source>
        <dbReference type="Pfam" id="PF02625"/>
    </source>
</evidence>
<protein>
    <submittedName>
        <fullName evidence="3">XdhC family protein</fullName>
    </submittedName>
</protein>
<dbReference type="InterPro" id="IPR003777">
    <property type="entry name" value="XdhC_CoxI"/>
</dbReference>
<dbReference type="InterPro" id="IPR052698">
    <property type="entry name" value="MoCofactor_Util/Proc"/>
</dbReference>
<gene>
    <name evidence="3" type="ORF">Q9L42_002795</name>
</gene>
<dbReference type="InterPro" id="IPR036291">
    <property type="entry name" value="NAD(P)-bd_dom_sf"/>
</dbReference>
<name>A0AAU7NVM0_9GAMM</name>